<name>A0A7S1TJB1_9RHOD</name>
<dbReference type="EC" id="5.2.1.8" evidence="2 5"/>
<proteinExistence type="predicted"/>
<evidence type="ECO:0000256" key="2">
    <source>
        <dbReference type="ARBA" id="ARBA00013194"/>
    </source>
</evidence>
<dbReference type="EMBL" id="HBGH01018663">
    <property type="protein sequence ID" value="CAD9238260.1"/>
    <property type="molecule type" value="Transcribed_RNA"/>
</dbReference>
<gene>
    <name evidence="7" type="ORF">CCAE0312_LOCUS10362</name>
</gene>
<evidence type="ECO:0000256" key="1">
    <source>
        <dbReference type="ARBA" id="ARBA00000971"/>
    </source>
</evidence>
<protein>
    <recommendedName>
        <fullName evidence="2 5">peptidylprolyl isomerase</fullName>
        <ecNumber evidence="2 5">5.2.1.8</ecNumber>
    </recommendedName>
</protein>
<organism evidence="7">
    <name type="scientific">Compsopogon caeruleus</name>
    <dbReference type="NCBI Taxonomy" id="31354"/>
    <lineage>
        <taxon>Eukaryota</taxon>
        <taxon>Rhodophyta</taxon>
        <taxon>Compsopogonophyceae</taxon>
        <taxon>Compsopogonales</taxon>
        <taxon>Compsopogonaceae</taxon>
        <taxon>Compsopogon</taxon>
    </lineage>
</organism>
<keyword evidence="4 5" id="KW-0413">Isomerase</keyword>
<feature type="domain" description="PPIase FKBP-type" evidence="6">
    <location>
        <begin position="101"/>
        <end position="195"/>
    </location>
</feature>
<evidence type="ECO:0000256" key="5">
    <source>
        <dbReference type="PROSITE-ProRule" id="PRU00277"/>
    </source>
</evidence>
<dbReference type="PROSITE" id="PS50059">
    <property type="entry name" value="FKBP_PPIASE"/>
    <property type="match status" value="1"/>
</dbReference>
<dbReference type="SUPFAM" id="SSF54534">
    <property type="entry name" value="FKBP-like"/>
    <property type="match status" value="1"/>
</dbReference>
<keyword evidence="3 5" id="KW-0697">Rotamase</keyword>
<evidence type="ECO:0000256" key="4">
    <source>
        <dbReference type="ARBA" id="ARBA00023235"/>
    </source>
</evidence>
<dbReference type="Pfam" id="PF00254">
    <property type="entry name" value="FKBP_C"/>
    <property type="match status" value="1"/>
</dbReference>
<evidence type="ECO:0000313" key="7">
    <source>
        <dbReference type="EMBL" id="CAD9238260.1"/>
    </source>
</evidence>
<dbReference type="PANTHER" id="PTHR43811:SF19">
    <property type="entry name" value="39 KDA FK506-BINDING NUCLEAR PROTEIN"/>
    <property type="match status" value="1"/>
</dbReference>
<dbReference type="GO" id="GO:0003755">
    <property type="term" value="F:peptidyl-prolyl cis-trans isomerase activity"/>
    <property type="evidence" value="ECO:0007669"/>
    <property type="project" value="UniProtKB-KW"/>
</dbReference>
<evidence type="ECO:0000259" key="6">
    <source>
        <dbReference type="PROSITE" id="PS50059"/>
    </source>
</evidence>
<dbReference type="InterPro" id="IPR001179">
    <property type="entry name" value="PPIase_FKBP_dom"/>
</dbReference>
<comment type="catalytic activity">
    <reaction evidence="1 5">
        <text>[protein]-peptidylproline (omega=180) = [protein]-peptidylproline (omega=0)</text>
        <dbReference type="Rhea" id="RHEA:16237"/>
        <dbReference type="Rhea" id="RHEA-COMP:10747"/>
        <dbReference type="Rhea" id="RHEA-COMP:10748"/>
        <dbReference type="ChEBI" id="CHEBI:83833"/>
        <dbReference type="ChEBI" id="CHEBI:83834"/>
        <dbReference type="EC" id="5.2.1.8"/>
    </reaction>
</comment>
<dbReference type="Gene3D" id="3.10.50.40">
    <property type="match status" value="1"/>
</dbReference>
<dbReference type="PANTHER" id="PTHR43811">
    <property type="entry name" value="FKBP-TYPE PEPTIDYL-PROLYL CIS-TRANS ISOMERASE FKPA"/>
    <property type="match status" value="1"/>
</dbReference>
<dbReference type="AlphaFoldDB" id="A0A7S1TJB1"/>
<evidence type="ECO:0000256" key="3">
    <source>
        <dbReference type="ARBA" id="ARBA00023110"/>
    </source>
</evidence>
<reference evidence="7" key="1">
    <citation type="submission" date="2021-01" db="EMBL/GenBank/DDBJ databases">
        <authorList>
            <person name="Corre E."/>
            <person name="Pelletier E."/>
            <person name="Niang G."/>
            <person name="Scheremetjew M."/>
            <person name="Finn R."/>
            <person name="Kale V."/>
            <person name="Holt S."/>
            <person name="Cochrane G."/>
            <person name="Meng A."/>
            <person name="Brown T."/>
            <person name="Cohen L."/>
        </authorList>
    </citation>
    <scope>NUCLEOTIDE SEQUENCE</scope>
    <source>
        <strain evidence="7">SAG 36.94</strain>
    </source>
</reference>
<accession>A0A7S1TJB1</accession>
<dbReference type="InterPro" id="IPR046357">
    <property type="entry name" value="PPIase_dom_sf"/>
</dbReference>
<sequence>MAFVSGLGGLGYLHRGNDVVGRSRCERNTLVMSATTEPIRRRDVLLAVMSVAAPWVAFAVNGGNVGAAEDGALKSLKFVKTSSGLRYADVVTGSGSSPQEGDIVVVDYVGYLSNGQVFDNSKSPGRKPLAFPLGQRKVIPAWEEALSTMKSGGTRKIIVPPSLAYGDRGVCVPSGECLIPPNETLEYDLKLLRIAPPPI</sequence>